<feature type="non-terminal residue" evidence="2">
    <location>
        <position position="1"/>
    </location>
</feature>
<dbReference type="EMBL" id="CAJOBI010165989">
    <property type="protein sequence ID" value="CAF4869830.1"/>
    <property type="molecule type" value="Genomic_DNA"/>
</dbReference>
<name>A0A8S3C0B0_9BILA</name>
<reference evidence="2" key="1">
    <citation type="submission" date="2021-02" db="EMBL/GenBank/DDBJ databases">
        <authorList>
            <person name="Nowell W R."/>
        </authorList>
    </citation>
    <scope>NUCLEOTIDE SEQUENCE</scope>
</reference>
<evidence type="ECO:0000313" key="2">
    <source>
        <dbReference type="EMBL" id="CAF4869830.1"/>
    </source>
</evidence>
<feature type="region of interest" description="Disordered" evidence="1">
    <location>
        <begin position="56"/>
        <end position="80"/>
    </location>
</feature>
<evidence type="ECO:0000313" key="3">
    <source>
        <dbReference type="Proteomes" id="UP000676336"/>
    </source>
</evidence>
<evidence type="ECO:0000256" key="1">
    <source>
        <dbReference type="SAM" id="MobiDB-lite"/>
    </source>
</evidence>
<proteinExistence type="predicted"/>
<feature type="non-terminal residue" evidence="2">
    <location>
        <position position="80"/>
    </location>
</feature>
<sequence>NIDPLANDKQRLLQLDPTVVGNVSDTMGSPKEFTMEQYSSPIRFNTKTAADNRYYQGTSFPPVVPSKENRTAYANRDNET</sequence>
<comment type="caution">
    <text evidence="2">The sequence shown here is derived from an EMBL/GenBank/DDBJ whole genome shotgun (WGS) entry which is preliminary data.</text>
</comment>
<accession>A0A8S3C0B0</accession>
<dbReference type="Proteomes" id="UP000676336">
    <property type="component" value="Unassembled WGS sequence"/>
</dbReference>
<organism evidence="2 3">
    <name type="scientific">Rotaria magnacalcarata</name>
    <dbReference type="NCBI Taxonomy" id="392030"/>
    <lineage>
        <taxon>Eukaryota</taxon>
        <taxon>Metazoa</taxon>
        <taxon>Spiralia</taxon>
        <taxon>Gnathifera</taxon>
        <taxon>Rotifera</taxon>
        <taxon>Eurotatoria</taxon>
        <taxon>Bdelloidea</taxon>
        <taxon>Philodinida</taxon>
        <taxon>Philodinidae</taxon>
        <taxon>Rotaria</taxon>
    </lineage>
</organism>
<gene>
    <name evidence="2" type="ORF">SMN809_LOCUS50280</name>
</gene>
<protein>
    <submittedName>
        <fullName evidence="2">Uncharacterized protein</fullName>
    </submittedName>
</protein>
<dbReference type="AlphaFoldDB" id="A0A8S3C0B0"/>